<dbReference type="Gene3D" id="2.130.10.80">
    <property type="entry name" value="Galactose oxidase/kelch, beta-propeller"/>
    <property type="match status" value="1"/>
</dbReference>
<protein>
    <submittedName>
        <fullName evidence="2">Uncharacterized protein</fullName>
    </submittedName>
</protein>
<evidence type="ECO:0000313" key="2">
    <source>
        <dbReference type="EMBL" id="CAF1459420.1"/>
    </source>
</evidence>
<feature type="transmembrane region" description="Helical" evidence="1">
    <location>
        <begin position="12"/>
        <end position="35"/>
    </location>
</feature>
<dbReference type="InterPro" id="IPR037293">
    <property type="entry name" value="Gal_Oxidase_central_sf"/>
</dbReference>
<accession>A0A815Q816</accession>
<keyword evidence="1" id="KW-0472">Membrane</keyword>
<dbReference type="InterPro" id="IPR015915">
    <property type="entry name" value="Kelch-typ_b-propeller"/>
</dbReference>
<proteinExistence type="predicted"/>
<dbReference type="AlphaFoldDB" id="A0A815Q816"/>
<sequence>MCKDFLKILKRPVCIITITIIVILAIAISLLVHFIHHSKKHEVTPIDTLNKTTTKNAAITISNDNNVQTSTSNQSVFSNFNTSLNTGRSNFGSVLLANGQVLVAGGLINSSFLTSGTEVYTSTGWQFATPMKAARNYHTVTAFANNTK</sequence>
<gene>
    <name evidence="2" type="ORF">JYZ213_LOCUS41162</name>
</gene>
<keyword evidence="1" id="KW-1133">Transmembrane helix</keyword>
<keyword evidence="1" id="KW-0812">Transmembrane</keyword>
<evidence type="ECO:0000256" key="1">
    <source>
        <dbReference type="SAM" id="Phobius"/>
    </source>
</evidence>
<evidence type="ECO:0000313" key="3">
    <source>
        <dbReference type="Proteomes" id="UP000663845"/>
    </source>
</evidence>
<dbReference type="Proteomes" id="UP000663845">
    <property type="component" value="Unassembled WGS sequence"/>
</dbReference>
<comment type="caution">
    <text evidence="2">The sequence shown here is derived from an EMBL/GenBank/DDBJ whole genome shotgun (WGS) entry which is preliminary data.</text>
</comment>
<dbReference type="SUPFAM" id="SSF117281">
    <property type="entry name" value="Kelch motif"/>
    <property type="match status" value="1"/>
</dbReference>
<feature type="non-terminal residue" evidence="2">
    <location>
        <position position="1"/>
    </location>
</feature>
<reference evidence="2" key="1">
    <citation type="submission" date="2021-02" db="EMBL/GenBank/DDBJ databases">
        <authorList>
            <person name="Nowell W R."/>
        </authorList>
    </citation>
    <scope>NUCLEOTIDE SEQUENCE</scope>
</reference>
<organism evidence="2 3">
    <name type="scientific">Adineta steineri</name>
    <dbReference type="NCBI Taxonomy" id="433720"/>
    <lineage>
        <taxon>Eukaryota</taxon>
        <taxon>Metazoa</taxon>
        <taxon>Spiralia</taxon>
        <taxon>Gnathifera</taxon>
        <taxon>Rotifera</taxon>
        <taxon>Eurotatoria</taxon>
        <taxon>Bdelloidea</taxon>
        <taxon>Adinetida</taxon>
        <taxon>Adinetidae</taxon>
        <taxon>Adineta</taxon>
    </lineage>
</organism>
<dbReference type="EMBL" id="CAJNOG010001625">
    <property type="protein sequence ID" value="CAF1459420.1"/>
    <property type="molecule type" value="Genomic_DNA"/>
</dbReference>
<name>A0A815Q816_9BILA</name>